<evidence type="ECO:0000313" key="2">
    <source>
        <dbReference type="EMBL" id="GFS09147.1"/>
    </source>
</evidence>
<comment type="caution">
    <text evidence="2">The sequence shown here is derived from an EMBL/GenBank/DDBJ whole genome shotgun (WGS) entry which is preliminary data.</text>
</comment>
<dbReference type="AlphaFoldDB" id="A0AAV4IK83"/>
<gene>
    <name evidence="2" type="ORF">ElyMa_004775600</name>
</gene>
<accession>A0AAV4IK83</accession>
<name>A0AAV4IK83_9GAST</name>
<protein>
    <submittedName>
        <fullName evidence="2">Uncharacterized protein</fullName>
    </submittedName>
</protein>
<evidence type="ECO:0000256" key="1">
    <source>
        <dbReference type="SAM" id="MobiDB-lite"/>
    </source>
</evidence>
<keyword evidence="3" id="KW-1185">Reference proteome</keyword>
<organism evidence="2 3">
    <name type="scientific">Elysia marginata</name>
    <dbReference type="NCBI Taxonomy" id="1093978"/>
    <lineage>
        <taxon>Eukaryota</taxon>
        <taxon>Metazoa</taxon>
        <taxon>Spiralia</taxon>
        <taxon>Lophotrochozoa</taxon>
        <taxon>Mollusca</taxon>
        <taxon>Gastropoda</taxon>
        <taxon>Heterobranchia</taxon>
        <taxon>Euthyneura</taxon>
        <taxon>Panpulmonata</taxon>
        <taxon>Sacoglossa</taxon>
        <taxon>Placobranchoidea</taxon>
        <taxon>Plakobranchidae</taxon>
        <taxon>Elysia</taxon>
    </lineage>
</organism>
<reference evidence="2 3" key="1">
    <citation type="journal article" date="2021" name="Elife">
        <title>Chloroplast acquisition without the gene transfer in kleptoplastic sea slugs, Plakobranchus ocellatus.</title>
        <authorList>
            <person name="Maeda T."/>
            <person name="Takahashi S."/>
            <person name="Yoshida T."/>
            <person name="Shimamura S."/>
            <person name="Takaki Y."/>
            <person name="Nagai Y."/>
            <person name="Toyoda A."/>
            <person name="Suzuki Y."/>
            <person name="Arimoto A."/>
            <person name="Ishii H."/>
            <person name="Satoh N."/>
            <person name="Nishiyama T."/>
            <person name="Hasebe M."/>
            <person name="Maruyama T."/>
            <person name="Minagawa J."/>
            <person name="Obokata J."/>
            <person name="Shigenobu S."/>
        </authorList>
    </citation>
    <scope>NUCLEOTIDE SEQUENCE [LARGE SCALE GENOMIC DNA]</scope>
</reference>
<evidence type="ECO:0000313" key="3">
    <source>
        <dbReference type="Proteomes" id="UP000762676"/>
    </source>
</evidence>
<proteinExistence type="predicted"/>
<feature type="region of interest" description="Disordered" evidence="1">
    <location>
        <begin position="72"/>
        <end position="110"/>
    </location>
</feature>
<feature type="compositionally biased region" description="Polar residues" evidence="1">
    <location>
        <begin position="72"/>
        <end position="82"/>
    </location>
</feature>
<sequence length="110" mass="12695">MIADCDMFLLLSLHAVHTSDLENNIEVLKEWMPLFFFLDKTKNAKWTSVPLHDLQVLRENHLEDYKNLSILTSNDHNDSSLQPDRFGDGTPVWVRGPHSEGSKELYPPYA</sequence>
<dbReference type="EMBL" id="BMAT01009574">
    <property type="protein sequence ID" value="GFS09147.1"/>
    <property type="molecule type" value="Genomic_DNA"/>
</dbReference>
<dbReference type="Proteomes" id="UP000762676">
    <property type="component" value="Unassembled WGS sequence"/>
</dbReference>